<evidence type="ECO:0000313" key="4">
    <source>
        <dbReference type="EMBL" id="KAK6953916.1"/>
    </source>
</evidence>
<dbReference type="SMART" id="SM00066">
    <property type="entry name" value="GAL4"/>
    <property type="match status" value="1"/>
</dbReference>
<dbReference type="GO" id="GO:0008270">
    <property type="term" value="F:zinc ion binding"/>
    <property type="evidence" value="ECO:0007669"/>
    <property type="project" value="InterPro"/>
</dbReference>
<evidence type="ECO:0000313" key="5">
    <source>
        <dbReference type="Proteomes" id="UP001369815"/>
    </source>
</evidence>
<gene>
    <name evidence="4" type="ORF">Daesc_003878</name>
</gene>
<dbReference type="CDD" id="cd00067">
    <property type="entry name" value="GAL4"/>
    <property type="match status" value="1"/>
</dbReference>
<proteinExistence type="predicted"/>
<accession>A0AAX6MN57</accession>
<dbReference type="GO" id="GO:0000981">
    <property type="term" value="F:DNA-binding transcription factor activity, RNA polymerase II-specific"/>
    <property type="evidence" value="ECO:0007669"/>
    <property type="project" value="InterPro"/>
</dbReference>
<dbReference type="InterPro" id="IPR036864">
    <property type="entry name" value="Zn2-C6_fun-type_DNA-bd_sf"/>
</dbReference>
<comment type="caution">
    <text evidence="4">The sequence shown here is derived from an EMBL/GenBank/DDBJ whole genome shotgun (WGS) entry which is preliminary data.</text>
</comment>
<dbReference type="PANTHER" id="PTHR37534:SF49">
    <property type="entry name" value="LYSINE BIOSYNTHESIS REGULATORY PROTEIN LYS14"/>
    <property type="match status" value="1"/>
</dbReference>
<keyword evidence="5" id="KW-1185">Reference proteome</keyword>
<evidence type="ECO:0000259" key="3">
    <source>
        <dbReference type="PROSITE" id="PS50048"/>
    </source>
</evidence>
<organism evidence="4 5">
    <name type="scientific">Daldinia eschscholtzii</name>
    <dbReference type="NCBI Taxonomy" id="292717"/>
    <lineage>
        <taxon>Eukaryota</taxon>
        <taxon>Fungi</taxon>
        <taxon>Dikarya</taxon>
        <taxon>Ascomycota</taxon>
        <taxon>Pezizomycotina</taxon>
        <taxon>Sordariomycetes</taxon>
        <taxon>Xylariomycetidae</taxon>
        <taxon>Xylariales</taxon>
        <taxon>Hypoxylaceae</taxon>
        <taxon>Daldinia</taxon>
    </lineage>
</organism>
<name>A0AAX6MN57_9PEZI</name>
<dbReference type="GO" id="GO:0005634">
    <property type="term" value="C:nucleus"/>
    <property type="evidence" value="ECO:0007669"/>
    <property type="project" value="UniProtKB-SubCell"/>
</dbReference>
<dbReference type="InterPro" id="IPR021858">
    <property type="entry name" value="Fun_TF"/>
</dbReference>
<dbReference type="Proteomes" id="UP001369815">
    <property type="component" value="Unassembled WGS sequence"/>
</dbReference>
<protein>
    <recommendedName>
        <fullName evidence="3">Zn(2)-C6 fungal-type domain-containing protein</fullName>
    </recommendedName>
</protein>
<sequence length="744" mass="84292">MTKSNSSQSSSSTARTPRTRTGCWACRDRSVKCDEARPRCRRCQKTNLTCHYGIRLQWLEDSVARGIRHGRQGVWRPKQKDATRDICTPTALLEGRFQESPGSANYRAKSKGIVYFLNTSARDIQLYWNSQDFRDELTNLALLEHNHAEEDDNIEDLLVAQVGVEDCYEPHSARYRGESRALPWKLAMPVGKNITFAYQLASPDEYIPRYYTDVVCANASLVDGRHNPFRYQIVPMAKYSSTVFSAMLAVSAVKLAEKDPKFHRRALVHRHRVLMDVKNLLHSLHTDTGKCLEALVAVVMLCWYDLTSDNYQISDNCKATWISHLVGIFGLLDVCLKQNIRSANHEAILQFGQQYLMYHLVMAKSTLHVDDVIPQYKSILSKLLGSSEIVSKGRIEAGSISKEHDNEALQGITVSYENRDPTTQLGFRLVGPGFNNELDRIDTHQGFSNRLLLIINDICDLRDASKSDELDYQHTDPQALEQRVVGIQSKLETLSQIPPISNRSAWEVDMDHDARIESEEFERKLEMIELTAESNRLAALLFLDETCATHLPHIIPQCRKIRSVIIQDILTKVQKICETGPITAALPIWPVFVAGCMASTDDDRLQVMQIFDKFQSQKKFGSIPPALEVIQMVWRQRDLDLGLGAEVDAGKIYAGNLDHVLSKPSGQSPAHPGYNHLQTPWEPVTREVEDEKLPFGLNALRPPIKKVVGLVKPALDFLFNPFRGLVVSVENLWRRGYLLDQTEE</sequence>
<dbReference type="GO" id="GO:0045944">
    <property type="term" value="P:positive regulation of transcription by RNA polymerase II"/>
    <property type="evidence" value="ECO:0007669"/>
    <property type="project" value="TreeGrafter"/>
</dbReference>
<dbReference type="EMBL" id="JBANMG010000004">
    <property type="protein sequence ID" value="KAK6953916.1"/>
    <property type="molecule type" value="Genomic_DNA"/>
</dbReference>
<dbReference type="AlphaFoldDB" id="A0AAX6MN57"/>
<dbReference type="InterPro" id="IPR001138">
    <property type="entry name" value="Zn2Cys6_DnaBD"/>
</dbReference>
<dbReference type="Pfam" id="PF11951">
    <property type="entry name" value="Fungal_trans_2"/>
    <property type="match status" value="1"/>
</dbReference>
<reference evidence="4 5" key="1">
    <citation type="journal article" date="2024" name="Front Chem Biol">
        <title>Unveiling the potential of Daldinia eschscholtzii MFLUCC 19-0629 through bioactivity and bioinformatics studies for enhanced sustainable agriculture production.</title>
        <authorList>
            <person name="Brooks S."/>
            <person name="Weaver J.A."/>
            <person name="Klomchit A."/>
            <person name="Alharthi S.A."/>
            <person name="Onlamun T."/>
            <person name="Nurani R."/>
            <person name="Vong T.K."/>
            <person name="Alberti F."/>
            <person name="Greco C."/>
        </authorList>
    </citation>
    <scope>NUCLEOTIDE SEQUENCE [LARGE SCALE GENOMIC DNA]</scope>
    <source>
        <strain evidence="4">MFLUCC 19-0629</strain>
    </source>
</reference>
<feature type="domain" description="Zn(2)-C6 fungal-type" evidence="3">
    <location>
        <begin position="22"/>
        <end position="52"/>
    </location>
</feature>
<keyword evidence="2" id="KW-0539">Nucleus</keyword>
<dbReference type="PANTHER" id="PTHR37534">
    <property type="entry name" value="TRANSCRIPTIONAL ACTIVATOR PROTEIN UGA3"/>
    <property type="match status" value="1"/>
</dbReference>
<dbReference type="Pfam" id="PF00172">
    <property type="entry name" value="Zn_clus"/>
    <property type="match status" value="1"/>
</dbReference>
<dbReference type="GO" id="GO:0000976">
    <property type="term" value="F:transcription cis-regulatory region binding"/>
    <property type="evidence" value="ECO:0007669"/>
    <property type="project" value="TreeGrafter"/>
</dbReference>
<comment type="subcellular location">
    <subcellularLocation>
        <location evidence="1">Nucleus</location>
    </subcellularLocation>
</comment>
<dbReference type="PROSITE" id="PS50048">
    <property type="entry name" value="ZN2_CY6_FUNGAL_2"/>
    <property type="match status" value="1"/>
</dbReference>
<dbReference type="SUPFAM" id="SSF57701">
    <property type="entry name" value="Zn2/Cys6 DNA-binding domain"/>
    <property type="match status" value="1"/>
</dbReference>
<evidence type="ECO:0000256" key="1">
    <source>
        <dbReference type="ARBA" id="ARBA00004123"/>
    </source>
</evidence>
<evidence type="ECO:0000256" key="2">
    <source>
        <dbReference type="ARBA" id="ARBA00023242"/>
    </source>
</evidence>
<dbReference type="Gene3D" id="4.10.240.10">
    <property type="entry name" value="Zn(2)-C6 fungal-type DNA-binding domain"/>
    <property type="match status" value="1"/>
</dbReference>